<evidence type="ECO:0000256" key="5">
    <source>
        <dbReference type="ARBA" id="ARBA00023004"/>
    </source>
</evidence>
<dbReference type="InterPro" id="IPR011254">
    <property type="entry name" value="Prismane-like_sf"/>
</dbReference>
<dbReference type="PANTHER" id="PTHR30109:SF4">
    <property type="entry name" value="CARBON MONOXIDE DEHYDROGENASE"/>
    <property type="match status" value="1"/>
</dbReference>
<keyword evidence="2" id="KW-0533">Nickel</keyword>
<dbReference type="Proteomes" id="UP000184001">
    <property type="component" value="Unassembled WGS sequence"/>
</dbReference>
<dbReference type="InterPro" id="IPR004137">
    <property type="entry name" value="HCP/CODH"/>
</dbReference>
<evidence type="ECO:0000256" key="7">
    <source>
        <dbReference type="SAM" id="MobiDB-lite"/>
    </source>
</evidence>
<dbReference type="EMBL" id="FQZR01000004">
    <property type="protein sequence ID" value="SHJ24134.1"/>
    <property type="molecule type" value="Genomic_DNA"/>
</dbReference>
<dbReference type="GO" id="GO:0050418">
    <property type="term" value="F:hydroxylamine reductase activity"/>
    <property type="evidence" value="ECO:0007669"/>
    <property type="project" value="TreeGrafter"/>
</dbReference>
<protein>
    <submittedName>
        <fullName evidence="8">Carbon-monoxide dehydrogenase catalytic subunit</fullName>
    </submittedName>
</protein>
<dbReference type="GO" id="GO:0051539">
    <property type="term" value="F:4 iron, 4 sulfur cluster binding"/>
    <property type="evidence" value="ECO:0007669"/>
    <property type="project" value="UniProtKB-KW"/>
</dbReference>
<dbReference type="RefSeq" id="WP_019999979.1">
    <property type="nucleotide sequence ID" value="NZ_CP192219.1"/>
</dbReference>
<dbReference type="GO" id="GO:0043885">
    <property type="term" value="F:anaerobic carbon-monoxide dehydrogenase activity"/>
    <property type="evidence" value="ECO:0007669"/>
    <property type="project" value="InterPro"/>
</dbReference>
<feature type="compositionally biased region" description="Basic and acidic residues" evidence="7">
    <location>
        <begin position="1"/>
        <end position="11"/>
    </location>
</feature>
<dbReference type="GO" id="GO:0006091">
    <property type="term" value="P:generation of precursor metabolites and energy"/>
    <property type="evidence" value="ECO:0007669"/>
    <property type="project" value="InterPro"/>
</dbReference>
<evidence type="ECO:0000256" key="3">
    <source>
        <dbReference type="ARBA" id="ARBA00022723"/>
    </source>
</evidence>
<dbReference type="AlphaFoldDB" id="A0A8G2FBC3"/>
<dbReference type="GO" id="GO:0042542">
    <property type="term" value="P:response to hydrogen peroxide"/>
    <property type="evidence" value="ECO:0007669"/>
    <property type="project" value="TreeGrafter"/>
</dbReference>
<feature type="region of interest" description="Disordered" evidence="7">
    <location>
        <begin position="1"/>
        <end position="20"/>
    </location>
</feature>
<dbReference type="Pfam" id="PF03063">
    <property type="entry name" value="Prismane"/>
    <property type="match status" value="1"/>
</dbReference>
<keyword evidence="6" id="KW-0411">Iron-sulfur</keyword>
<evidence type="ECO:0000313" key="8">
    <source>
        <dbReference type="EMBL" id="SHJ24134.1"/>
    </source>
</evidence>
<dbReference type="Gene3D" id="3.40.50.2030">
    <property type="match status" value="2"/>
</dbReference>
<dbReference type="SUPFAM" id="SSF56821">
    <property type="entry name" value="Prismane protein-like"/>
    <property type="match status" value="1"/>
</dbReference>
<name>A0A8G2FBC3_9BACT</name>
<gene>
    <name evidence="8" type="ORF">SAMN05660830_01902</name>
</gene>
<dbReference type="Gene3D" id="1.20.1270.30">
    <property type="match status" value="1"/>
</dbReference>
<keyword evidence="3" id="KW-0479">Metal-binding</keyword>
<evidence type="ECO:0000256" key="1">
    <source>
        <dbReference type="ARBA" id="ARBA00022485"/>
    </source>
</evidence>
<accession>A0A8G2FBC3</accession>
<evidence type="ECO:0000256" key="2">
    <source>
        <dbReference type="ARBA" id="ARBA00022596"/>
    </source>
</evidence>
<dbReference type="InterPro" id="IPR016099">
    <property type="entry name" value="Prismane-like_a/b-sand"/>
</dbReference>
<comment type="caution">
    <text evidence="8">The sequence shown here is derived from an EMBL/GenBank/DDBJ whole genome shotgun (WGS) entry which is preliminary data.</text>
</comment>
<evidence type="ECO:0000256" key="4">
    <source>
        <dbReference type="ARBA" id="ARBA00023002"/>
    </source>
</evidence>
<sequence length="564" mass="61278">MKTEKQTHNNHDSNSTDNIAADKLLRSAAKDVAAHEARMREIILTLKKAAEGDTDLSIVGERKLRSIAAHFDISTKNKETNTIAAELADKLLDDISRTEPGLCSTLSVVAPPERIQTWKQLDLLPVSSSFEVSSALKQTSDESLNDWQKKMNTTFRLGAAFLLNCTAGSSLATDCLCGTAEHTTTKVYLESLHADTVNIALYEHIPTLAAAVCNATQNKRFTAMANEAGATGIQVYEIRSSDKPSTDTVDNVFRLATTNGVGLALETGAIDVLLADTQKVLPKIASVAAFNKTVIVTTNKSSHLAGAEFIGTGNEVQTLAENIVTRAIESFKNRRDVKRTLPGKDVTAQVGFSLDTIDRHYGCLDRIASALIDGKIKGIVSLFGSTPTDADSTQHLAVLINTLLENNILIFANGYPAFSLATQGFCSSKAREKCGEMLQLFLNTNMPPVWHFGECTDNAQPLATFREVAKYAGHKMKDLPFAAVIPEWSEAEGLGATLAFRVSGFDTYHCTPPSLQQSKKIQDFLYNGTQDQLGSSMHVAPNPNDLAEMIISDFNNARSELCWR</sequence>
<keyword evidence="1" id="KW-0004">4Fe-4S</keyword>
<keyword evidence="5" id="KW-0408">Iron</keyword>
<dbReference type="InterPro" id="IPR016101">
    <property type="entry name" value="CO_DH_a-bundle"/>
</dbReference>
<evidence type="ECO:0000313" key="9">
    <source>
        <dbReference type="Proteomes" id="UP000184001"/>
    </source>
</evidence>
<organism evidence="8 9">
    <name type="scientific">Halodesulfovibrio aestuarii</name>
    <dbReference type="NCBI Taxonomy" id="126333"/>
    <lineage>
        <taxon>Bacteria</taxon>
        <taxon>Pseudomonadati</taxon>
        <taxon>Thermodesulfobacteriota</taxon>
        <taxon>Desulfovibrionia</taxon>
        <taxon>Desulfovibrionales</taxon>
        <taxon>Desulfovibrionaceae</taxon>
        <taxon>Halodesulfovibrio</taxon>
    </lineage>
</organism>
<keyword evidence="4" id="KW-0560">Oxidoreductase</keyword>
<dbReference type="PANTHER" id="PTHR30109">
    <property type="entry name" value="HYDROXYLAMINE REDUCTASE"/>
    <property type="match status" value="1"/>
</dbReference>
<dbReference type="GO" id="GO:0004601">
    <property type="term" value="F:peroxidase activity"/>
    <property type="evidence" value="ECO:0007669"/>
    <property type="project" value="TreeGrafter"/>
</dbReference>
<evidence type="ECO:0000256" key="6">
    <source>
        <dbReference type="ARBA" id="ARBA00023014"/>
    </source>
</evidence>
<reference evidence="8 9" key="1">
    <citation type="submission" date="2016-11" db="EMBL/GenBank/DDBJ databases">
        <authorList>
            <person name="Varghese N."/>
            <person name="Submissions S."/>
        </authorList>
    </citation>
    <scope>NUCLEOTIDE SEQUENCE [LARGE SCALE GENOMIC DNA]</scope>
    <source>
        <strain evidence="8 9">DSM 17919</strain>
    </source>
</reference>
<proteinExistence type="predicted"/>
<dbReference type="GO" id="GO:0016151">
    <property type="term" value="F:nickel cation binding"/>
    <property type="evidence" value="ECO:0007669"/>
    <property type="project" value="InterPro"/>
</dbReference>